<feature type="region of interest" description="Disordered" evidence="4">
    <location>
        <begin position="308"/>
        <end position="335"/>
    </location>
</feature>
<keyword evidence="2" id="KW-0547">Nucleotide-binding</keyword>
<evidence type="ECO:0000259" key="5">
    <source>
        <dbReference type="PROSITE" id="PS50893"/>
    </source>
</evidence>
<dbReference type="AlphaFoldDB" id="A0A5C5ZY43"/>
<name>A0A5C5ZY43_9BACT</name>
<dbReference type="CDD" id="cd03230">
    <property type="entry name" value="ABC_DR_subfamily_A"/>
    <property type="match status" value="1"/>
</dbReference>
<evidence type="ECO:0000256" key="4">
    <source>
        <dbReference type="SAM" id="MobiDB-lite"/>
    </source>
</evidence>
<dbReference type="GO" id="GO:0005524">
    <property type="term" value="F:ATP binding"/>
    <property type="evidence" value="ECO:0007669"/>
    <property type="project" value="UniProtKB-KW"/>
</dbReference>
<comment type="caution">
    <text evidence="6">The sequence shown here is derived from an EMBL/GenBank/DDBJ whole genome shotgun (WGS) entry which is preliminary data.</text>
</comment>
<evidence type="ECO:0000256" key="2">
    <source>
        <dbReference type="ARBA" id="ARBA00022741"/>
    </source>
</evidence>
<gene>
    <name evidence="6" type="ORF">Pla52n_63830</name>
</gene>
<dbReference type="EC" id="3.6.3.-" evidence="6"/>
<keyword evidence="3 6" id="KW-0067">ATP-binding</keyword>
<dbReference type="EMBL" id="SJPN01000012">
    <property type="protein sequence ID" value="TWT92086.1"/>
    <property type="molecule type" value="Genomic_DNA"/>
</dbReference>
<evidence type="ECO:0000256" key="1">
    <source>
        <dbReference type="ARBA" id="ARBA00022448"/>
    </source>
</evidence>
<dbReference type="PANTHER" id="PTHR42939:SF1">
    <property type="entry name" value="ABC TRANSPORTER ATP-BINDING PROTEIN ALBC-RELATED"/>
    <property type="match status" value="1"/>
</dbReference>
<accession>A0A5C5ZY43</accession>
<dbReference type="Pfam" id="PF00005">
    <property type="entry name" value="ABC_tran"/>
    <property type="match status" value="1"/>
</dbReference>
<proteinExistence type="predicted"/>
<dbReference type="PROSITE" id="PS50893">
    <property type="entry name" value="ABC_TRANSPORTER_2"/>
    <property type="match status" value="1"/>
</dbReference>
<dbReference type="InterPro" id="IPR003593">
    <property type="entry name" value="AAA+_ATPase"/>
</dbReference>
<dbReference type="Proteomes" id="UP000320176">
    <property type="component" value="Unassembled WGS sequence"/>
</dbReference>
<dbReference type="GO" id="GO:0016887">
    <property type="term" value="F:ATP hydrolysis activity"/>
    <property type="evidence" value="ECO:0007669"/>
    <property type="project" value="InterPro"/>
</dbReference>
<dbReference type="InterPro" id="IPR051782">
    <property type="entry name" value="ABC_Transporter_VariousFunc"/>
</dbReference>
<dbReference type="InterPro" id="IPR027417">
    <property type="entry name" value="P-loop_NTPase"/>
</dbReference>
<dbReference type="PANTHER" id="PTHR42939">
    <property type="entry name" value="ABC TRANSPORTER ATP-BINDING PROTEIN ALBC-RELATED"/>
    <property type="match status" value="1"/>
</dbReference>
<evidence type="ECO:0000313" key="7">
    <source>
        <dbReference type="Proteomes" id="UP000320176"/>
    </source>
</evidence>
<feature type="region of interest" description="Disordered" evidence="4">
    <location>
        <begin position="1"/>
        <end position="20"/>
    </location>
</feature>
<evidence type="ECO:0000256" key="3">
    <source>
        <dbReference type="ARBA" id="ARBA00022840"/>
    </source>
</evidence>
<dbReference type="InterPro" id="IPR003439">
    <property type="entry name" value="ABC_transporter-like_ATP-bd"/>
</dbReference>
<dbReference type="OrthoDB" id="9804819at2"/>
<feature type="domain" description="ABC transporter" evidence="5">
    <location>
        <begin position="31"/>
        <end position="265"/>
    </location>
</feature>
<sequence>MDTDATAVAEAGDKTSNQTNANLGTDSGVVIETRNLSKIYRDFWGRKKVHAVKSLDIEVRKGEIFGLLGPNGSGKSTTIKLILGLLFPTSGRVLVFDKDATETKKNERIGYLPEESYLYKFLTAEETLDFYGRLFDMSGADRKRRVDELIQLVGLQGARHRQLREYSKGMTRRVGLAQALINDPDLIMLDEPTTGLDPIGTREMKDLILSLREQGKTILLCSHQLADVQDVCDRVAILHQGELKELGRVSDLLKVQDVTEVHASGLTEDAKKEIAEVIARHGGNLQSIDNPTATMEELFLNIVRESEARPGARRVSADAASSPGPAESSQQGDAN</sequence>
<protein>
    <submittedName>
        <fullName evidence="6">Fluoroquinolones export ATP-binding protein</fullName>
        <ecNumber evidence="6">3.6.3.-</ecNumber>
    </submittedName>
</protein>
<reference evidence="6 7" key="1">
    <citation type="submission" date="2019-02" db="EMBL/GenBank/DDBJ databases">
        <title>Deep-cultivation of Planctomycetes and their phenomic and genomic characterization uncovers novel biology.</title>
        <authorList>
            <person name="Wiegand S."/>
            <person name="Jogler M."/>
            <person name="Boedeker C."/>
            <person name="Pinto D."/>
            <person name="Vollmers J."/>
            <person name="Rivas-Marin E."/>
            <person name="Kohn T."/>
            <person name="Peeters S.H."/>
            <person name="Heuer A."/>
            <person name="Rast P."/>
            <person name="Oberbeckmann S."/>
            <person name="Bunk B."/>
            <person name="Jeske O."/>
            <person name="Meyerdierks A."/>
            <person name="Storesund J.E."/>
            <person name="Kallscheuer N."/>
            <person name="Luecker S."/>
            <person name="Lage O.M."/>
            <person name="Pohl T."/>
            <person name="Merkel B.J."/>
            <person name="Hornburger P."/>
            <person name="Mueller R.-W."/>
            <person name="Bruemmer F."/>
            <person name="Labrenz M."/>
            <person name="Spormann A.M."/>
            <person name="Op Den Camp H."/>
            <person name="Overmann J."/>
            <person name="Amann R."/>
            <person name="Jetten M.S.M."/>
            <person name="Mascher T."/>
            <person name="Medema M.H."/>
            <person name="Devos D.P."/>
            <person name="Kaster A.-K."/>
            <person name="Ovreas L."/>
            <person name="Rohde M."/>
            <person name="Galperin M.Y."/>
            <person name="Jogler C."/>
        </authorList>
    </citation>
    <scope>NUCLEOTIDE SEQUENCE [LARGE SCALE GENOMIC DNA]</scope>
    <source>
        <strain evidence="6 7">Pla52n</strain>
    </source>
</reference>
<dbReference type="SMART" id="SM00382">
    <property type="entry name" value="AAA"/>
    <property type="match status" value="1"/>
</dbReference>
<evidence type="ECO:0000313" key="6">
    <source>
        <dbReference type="EMBL" id="TWT92086.1"/>
    </source>
</evidence>
<dbReference type="SUPFAM" id="SSF52540">
    <property type="entry name" value="P-loop containing nucleoside triphosphate hydrolases"/>
    <property type="match status" value="1"/>
</dbReference>
<organism evidence="6 7">
    <name type="scientific">Stieleria varia</name>
    <dbReference type="NCBI Taxonomy" id="2528005"/>
    <lineage>
        <taxon>Bacteria</taxon>
        <taxon>Pseudomonadati</taxon>
        <taxon>Planctomycetota</taxon>
        <taxon>Planctomycetia</taxon>
        <taxon>Pirellulales</taxon>
        <taxon>Pirellulaceae</taxon>
        <taxon>Stieleria</taxon>
    </lineage>
</organism>
<keyword evidence="7" id="KW-1185">Reference proteome</keyword>
<keyword evidence="1" id="KW-0813">Transport</keyword>
<keyword evidence="6" id="KW-0378">Hydrolase</keyword>
<dbReference type="Gene3D" id="3.40.50.300">
    <property type="entry name" value="P-loop containing nucleotide triphosphate hydrolases"/>
    <property type="match status" value="1"/>
</dbReference>
<dbReference type="RefSeq" id="WP_146523293.1">
    <property type="nucleotide sequence ID" value="NZ_CP151726.1"/>
</dbReference>